<sequence>MKKIWILLWICSWTSFLFGQEISTYEYWWDTDYENKVSKNTSSGREATVTIEIETTSLPEGMHLFNFRAKDTKGQWSSPVSKYFYNFNVREKNEIQAYEYWFDTDFNGKKEGNCVGQFSQEMDVSHLSEGMHLLNIRFRDSWGQWSSPAVHYFYHQPMKEPNEIVGYEYWFDTDYAGCKRGESDGAFSQELDVASLSEGMHFLNVRFKDKRGQWSSPAVHYFYCMKELEPNEIVSYEYWVDEDGFAGRQMVSSSESVLSLNLDFSQLENGPHILFFRVKDRRRQWSSPIFAEFEKIDGIIPDIPDTELAILRQLYEETGGDGWTEKWNMEETLANDRDWKGVSFDEEGHVVAITLPDNNLKGTLPKELFDLPYLLRLNVSQNSGMTGDLNEVLSLEKKNSSLEELRMQGMNLGGYVPDLTALSALKVADFSGNRLDSISPNVSVGQMNLGGQAIRIDPIDLVQYPVLALPAISRYDSMAKTFTAYPSFKGENGEVLFTYDPATKRYLVKNGRSGVDLRLPSDKAITLVQLDGAAKDSRAEGFSVKWQEGDACVDEFSEPNRINVLDALLTAKHAVGIDLNEEEDNDPALLFNVLAADVYTDNEPSGTINVQDVVSIVNLVLEAPVVKAGLLKSAVESPNSLRVEDGKLLLQTTVPVAALDILLDDCRSPQFKPQVSADYMVTMRDTPDGLRVLILSLTGETLPVGETEIAMVGAEAASLSAATVASDKNGKVPVMLNRKGVATGIETPEIAREDNLSVVMPAGVLEGHVRIYNLFGQCVKHEQLADLSAGTKDLRPCYRGLPDGVYIVRVEIRTDKGMSVTSKKLNHMN</sequence>
<dbReference type="PANTHER" id="PTHR48010">
    <property type="entry name" value="OS05G0588300 PROTEIN"/>
    <property type="match status" value="1"/>
</dbReference>
<dbReference type="EMBL" id="WNCR01000005">
    <property type="protein sequence ID" value="MTU30062.1"/>
    <property type="molecule type" value="Genomic_DNA"/>
</dbReference>
<name>A0A7K1HHL7_9BACT</name>
<accession>A0A7K1HHL7</accession>
<comment type="caution">
    <text evidence="1">The sequence shown here is derived from an EMBL/GenBank/DDBJ whole genome shotgun (WGS) entry which is preliminary data.</text>
</comment>
<dbReference type="RefSeq" id="WP_129943560.1">
    <property type="nucleotide sequence ID" value="NZ_RCYQ01000006.1"/>
</dbReference>
<dbReference type="Proteomes" id="UP000437446">
    <property type="component" value="Unassembled WGS sequence"/>
</dbReference>
<dbReference type="SUPFAM" id="SSF52058">
    <property type="entry name" value="L domain-like"/>
    <property type="match status" value="1"/>
</dbReference>
<dbReference type="PANTHER" id="PTHR48010:SF58">
    <property type="entry name" value="RECEPTOR PROTEIN KINASE-LIKE PROTEIN ZAR1"/>
    <property type="match status" value="1"/>
</dbReference>
<dbReference type="InterPro" id="IPR032675">
    <property type="entry name" value="LRR_dom_sf"/>
</dbReference>
<dbReference type="InterPro" id="IPR050994">
    <property type="entry name" value="At_inactive_RLKs"/>
</dbReference>
<proteinExistence type="predicted"/>
<reference evidence="1 2" key="1">
    <citation type="journal article" date="2019" name="Nat. Med.">
        <title>A library of human gut bacterial isolates paired with longitudinal multiomics data enables mechanistic microbiome research.</title>
        <authorList>
            <person name="Poyet M."/>
            <person name="Groussin M."/>
            <person name="Gibbons S.M."/>
            <person name="Avila-Pacheco J."/>
            <person name="Jiang X."/>
            <person name="Kearney S.M."/>
            <person name="Perrotta A.R."/>
            <person name="Berdy B."/>
            <person name="Zhao S."/>
            <person name="Lieberman T.D."/>
            <person name="Swanson P.K."/>
            <person name="Smith M."/>
            <person name="Roesemann S."/>
            <person name="Alexander J.E."/>
            <person name="Rich S.A."/>
            <person name="Livny J."/>
            <person name="Vlamakis H."/>
            <person name="Clish C."/>
            <person name="Bullock K."/>
            <person name="Deik A."/>
            <person name="Scott J."/>
            <person name="Pierce K.A."/>
            <person name="Xavier R.J."/>
            <person name="Alm E.J."/>
        </authorList>
    </citation>
    <scope>NUCLEOTIDE SEQUENCE [LARGE SCALE GENOMIC DNA]</scope>
    <source>
        <strain evidence="1 2">BIOML-A25</strain>
    </source>
</reference>
<evidence type="ECO:0000313" key="2">
    <source>
        <dbReference type="Proteomes" id="UP000437446"/>
    </source>
</evidence>
<dbReference type="AlphaFoldDB" id="A0A7K1HHL7"/>
<dbReference type="Gene3D" id="3.80.10.10">
    <property type="entry name" value="Ribonuclease Inhibitor"/>
    <property type="match status" value="1"/>
</dbReference>
<evidence type="ECO:0000313" key="1">
    <source>
        <dbReference type="EMBL" id="MTU30062.1"/>
    </source>
</evidence>
<protein>
    <submittedName>
        <fullName evidence="1">Uncharacterized protein</fullName>
    </submittedName>
</protein>
<gene>
    <name evidence="1" type="ORF">GMD66_12755</name>
</gene>
<organism evidence="1 2">
    <name type="scientific">Parabacteroides merdae</name>
    <dbReference type="NCBI Taxonomy" id="46503"/>
    <lineage>
        <taxon>Bacteria</taxon>
        <taxon>Pseudomonadati</taxon>
        <taxon>Bacteroidota</taxon>
        <taxon>Bacteroidia</taxon>
        <taxon>Bacteroidales</taxon>
        <taxon>Tannerellaceae</taxon>
        <taxon>Parabacteroides</taxon>
    </lineage>
</organism>